<dbReference type="Gene3D" id="3.20.180.20">
    <property type="entry name" value="Dynein heavy chain, N-terminal domain 2"/>
    <property type="match status" value="1"/>
</dbReference>
<dbReference type="InterPro" id="IPR041466">
    <property type="entry name" value="Dynein_AAA5_ext"/>
</dbReference>
<dbReference type="Gene3D" id="1.10.287.2620">
    <property type="match status" value="1"/>
</dbReference>
<gene>
    <name evidence="3" type="ORF">MGAL_10B017921</name>
</gene>
<dbReference type="InterPro" id="IPR042222">
    <property type="entry name" value="Dynein_2_N"/>
</dbReference>
<dbReference type="InterPro" id="IPR027417">
    <property type="entry name" value="P-loop_NTPase"/>
</dbReference>
<dbReference type="GO" id="GO:0051959">
    <property type="term" value="F:dynein light intermediate chain binding"/>
    <property type="evidence" value="ECO:0007669"/>
    <property type="project" value="InterPro"/>
</dbReference>
<evidence type="ECO:0000313" key="3">
    <source>
        <dbReference type="EMBL" id="VDI46045.1"/>
    </source>
</evidence>
<feature type="region of interest" description="Disordered" evidence="1">
    <location>
        <begin position="1908"/>
        <end position="1955"/>
    </location>
</feature>
<comment type="caution">
    <text evidence="3">The sequence shown here is derived from an EMBL/GenBank/DDBJ whole genome shotgun (WGS) entry which is preliminary data.</text>
</comment>
<dbReference type="InterPro" id="IPR035699">
    <property type="entry name" value="AAA_6"/>
</dbReference>
<dbReference type="InterPro" id="IPR043157">
    <property type="entry name" value="Dynein_AAA1S"/>
</dbReference>
<dbReference type="Pfam" id="PF12774">
    <property type="entry name" value="AAA_6"/>
    <property type="match status" value="2"/>
</dbReference>
<organism evidence="3 4">
    <name type="scientific">Mytilus galloprovincialis</name>
    <name type="common">Mediterranean mussel</name>
    <dbReference type="NCBI Taxonomy" id="29158"/>
    <lineage>
        <taxon>Eukaryota</taxon>
        <taxon>Metazoa</taxon>
        <taxon>Spiralia</taxon>
        <taxon>Lophotrochozoa</taxon>
        <taxon>Mollusca</taxon>
        <taxon>Bivalvia</taxon>
        <taxon>Autobranchia</taxon>
        <taxon>Pteriomorphia</taxon>
        <taxon>Mytilida</taxon>
        <taxon>Mytiloidea</taxon>
        <taxon>Mytilidae</taxon>
        <taxon>Mytilinae</taxon>
        <taxon>Mytilus</taxon>
    </lineage>
</organism>
<dbReference type="FunFam" id="1.20.140.100:FF:000003">
    <property type="entry name" value="Dynein, axonemal, heavy chain 5"/>
    <property type="match status" value="1"/>
</dbReference>
<feature type="compositionally biased region" description="Low complexity" evidence="1">
    <location>
        <begin position="1158"/>
        <end position="1178"/>
    </location>
</feature>
<dbReference type="InterPro" id="IPR003593">
    <property type="entry name" value="AAA+_ATPase"/>
</dbReference>
<dbReference type="Gene3D" id="1.10.8.710">
    <property type="match status" value="1"/>
</dbReference>
<dbReference type="Gene3D" id="1.10.472.130">
    <property type="match status" value="1"/>
</dbReference>
<evidence type="ECO:0000256" key="1">
    <source>
        <dbReference type="SAM" id="MobiDB-lite"/>
    </source>
</evidence>
<dbReference type="InterPro" id="IPR013594">
    <property type="entry name" value="Dynein_heavy_tail"/>
</dbReference>
<dbReference type="Pfam" id="PF08393">
    <property type="entry name" value="DHC_N2"/>
    <property type="match status" value="1"/>
</dbReference>
<dbReference type="SMART" id="SM00382">
    <property type="entry name" value="AAA"/>
    <property type="match status" value="3"/>
</dbReference>
<feature type="domain" description="AAA+ ATPase" evidence="2">
    <location>
        <begin position="2236"/>
        <end position="2362"/>
    </location>
</feature>
<dbReference type="GO" id="GO:0045505">
    <property type="term" value="F:dynein intermediate chain binding"/>
    <property type="evidence" value="ECO:0007669"/>
    <property type="project" value="InterPro"/>
</dbReference>
<accession>A0A8B6F8K2</accession>
<proteinExistence type="predicted"/>
<dbReference type="InterPro" id="IPR042228">
    <property type="entry name" value="Dynein_linker_3"/>
</dbReference>
<feature type="compositionally biased region" description="Polar residues" evidence="1">
    <location>
        <begin position="2454"/>
        <end position="2470"/>
    </location>
</feature>
<dbReference type="PANTHER" id="PTHR45703:SF8">
    <property type="entry name" value="DYNEINS HEAVY CHAIN"/>
    <property type="match status" value="1"/>
</dbReference>
<evidence type="ECO:0000313" key="4">
    <source>
        <dbReference type="Proteomes" id="UP000596742"/>
    </source>
</evidence>
<dbReference type="InterPro" id="IPR013602">
    <property type="entry name" value="Dynein_heavy_linker"/>
</dbReference>
<feature type="non-terminal residue" evidence="3">
    <location>
        <position position="3166"/>
    </location>
</feature>
<feature type="region of interest" description="Disordered" evidence="1">
    <location>
        <begin position="474"/>
        <end position="495"/>
    </location>
</feature>
<feature type="domain" description="AAA+ ATPase" evidence="2">
    <location>
        <begin position="2942"/>
        <end position="3098"/>
    </location>
</feature>
<dbReference type="PANTHER" id="PTHR45703">
    <property type="entry name" value="DYNEIN HEAVY CHAIN"/>
    <property type="match status" value="1"/>
</dbReference>
<dbReference type="Proteomes" id="UP000596742">
    <property type="component" value="Unassembled WGS sequence"/>
</dbReference>
<name>A0A8B6F8K2_MYTGA</name>
<dbReference type="GO" id="GO:0007018">
    <property type="term" value="P:microtubule-based movement"/>
    <property type="evidence" value="ECO:0007669"/>
    <property type="project" value="InterPro"/>
</dbReference>
<feature type="compositionally biased region" description="Polar residues" evidence="1">
    <location>
        <begin position="1944"/>
        <end position="1953"/>
    </location>
</feature>
<dbReference type="Pfam" id="PF12775">
    <property type="entry name" value="AAA_7"/>
    <property type="match status" value="1"/>
</dbReference>
<dbReference type="EMBL" id="UYJE01006447">
    <property type="protein sequence ID" value="VDI46045.1"/>
    <property type="molecule type" value="Genomic_DNA"/>
</dbReference>
<reference evidence="3" key="1">
    <citation type="submission" date="2018-11" db="EMBL/GenBank/DDBJ databases">
        <authorList>
            <person name="Alioto T."/>
            <person name="Alioto T."/>
        </authorList>
    </citation>
    <scope>NUCLEOTIDE SEQUENCE</scope>
</reference>
<dbReference type="Gene3D" id="3.40.50.300">
    <property type="entry name" value="P-loop containing nucleotide triphosphate hydrolases"/>
    <property type="match status" value="3"/>
</dbReference>
<keyword evidence="4" id="KW-1185">Reference proteome</keyword>
<dbReference type="GO" id="GO:0030286">
    <property type="term" value="C:dynein complex"/>
    <property type="evidence" value="ECO:0007669"/>
    <property type="project" value="InterPro"/>
</dbReference>
<dbReference type="InterPro" id="IPR026983">
    <property type="entry name" value="DHC"/>
</dbReference>
<dbReference type="SUPFAM" id="SSF52540">
    <property type="entry name" value="P-loop containing nucleoside triphosphate hydrolases"/>
    <property type="match status" value="3"/>
</dbReference>
<feature type="region of interest" description="Disordered" evidence="1">
    <location>
        <begin position="1150"/>
        <end position="1184"/>
    </location>
</feature>
<evidence type="ECO:0000259" key="2">
    <source>
        <dbReference type="SMART" id="SM00382"/>
    </source>
</evidence>
<protein>
    <submittedName>
        <fullName evidence="3">Dynein heavy chain, axonemal</fullName>
    </submittedName>
</protein>
<dbReference type="Pfam" id="PF08385">
    <property type="entry name" value="DHC_N1"/>
    <property type="match status" value="2"/>
</dbReference>
<feature type="domain" description="AAA+ ATPase" evidence="2">
    <location>
        <begin position="2595"/>
        <end position="2784"/>
    </location>
</feature>
<dbReference type="Gene3D" id="1.20.140.100">
    <property type="entry name" value="Dynein heavy chain, N-terminal domain 2"/>
    <property type="match status" value="1"/>
</dbReference>
<feature type="region of interest" description="Disordered" evidence="1">
    <location>
        <begin position="2445"/>
        <end position="2470"/>
    </location>
</feature>
<dbReference type="GO" id="GO:0005524">
    <property type="term" value="F:ATP binding"/>
    <property type="evidence" value="ECO:0007669"/>
    <property type="project" value="InterPro"/>
</dbReference>
<feature type="region of interest" description="Disordered" evidence="1">
    <location>
        <begin position="586"/>
        <end position="630"/>
    </location>
</feature>
<dbReference type="OrthoDB" id="286107at2759"/>
<dbReference type="Gene3D" id="1.20.58.1120">
    <property type="match status" value="1"/>
</dbReference>
<sequence>MDERHWWIAGKIQESFKIGGYDNPTLLEDFMTEQNNLNKINKFLKAGGPCRLFFYCEKLPEGELATSHLHVTGTLASLKDANLDQLNVLYFLRNRVDKDVDPTRMERDIFCGELKHNTMETLTSLLSEVYIPLIKAQKEWGECNNESQNNLTHSMDKFLTALNESTASMASSKQLMLKQPENVILNDFKMQRQAALDTQLIGQYEELVTDWMNTIETILNDTSDERFMDPNAGPLSELERWRRRQRLLTSITEQLKSKECKAVIGVLITAKSRLLKKWKVVDASITDAMNDTKDKVKYLESLRRHFDQLYHDATPASIINNAIPGITNSVRQMDSISRYYARTGFLGIVFTKITNQLVLACKEYIRNFTSNVYDEDELWVRIAEEIKHRELLSTVDPQQRLLRSQVESKLKGGIQRSKTKEGKDLGLQDDSLYGRLRACLSLQGFYRDTLRSLKDALGQSQNLSHFPSISSMGGLGSVKSKPGTSDKSRGSSLMVSPKKGISALDTQGHGVSIADDDAVMSHMDSFCTRIKQLIDVINTLSQYNKMVTLTAGMPRLRKDDFVFEDETEKEEYKYRKRQLEARKALEREAAEQEEAMNAENSLERSLGTIAEDEDTPNSEGGSKTDLRKDEGVIAKNDEVFDSKDKENNQGLNEEQLAVLRKYYPEDEEDDGPGVSAVILDHLDQMTRAMSDNVTTKTMLDVESKDRDRFDMYYNNFAEIVQEQEKLLSAYLKVIFMRKMKTQQGLDIITRFGPVQGRPGIRTTIAEKFVEIFNWYETDLEEVQRIYETHKESPQMVRNAPPAAGAIHWSRQLLKRIEDPMKVFRDNRAINQLGDFSRIVKIYNRLATALVTFESLWFAQWKNRIEHAKAGLRATLFINHPNTGEILVNTDERVLELIHEAKWLTRLGIQIPDSATAIMQQESRFKSYKSHLELVLHEYKETCKCIPESLQNLFTPHTKFVEEQLQPGLTTLAWNSMNIDAFLHQIHSATNRLKDRSTKVQDIMENDVAGSLEAIKNFYLFDYEEAITRPWPPHEFRDVMLDRVQEKVGELQKLVQRVMNGLLAVANLLATRKLEHHNPKAKKLALMVDDTEAMKEKQRAAEEEKFISNLISFYKEQVYEAVLTATKRSLSALVDSTSCSEEELRTASVLSNPTYSPNTSPRRTSRAASAMSRVSSAMTERPNTSMSALSNMTWTTEKTNDLTYLQFEIEVGFNIPVIAVQPTLDTAQTAINDVASAVVESCRDVTWVERDRVYDFHDRITSDAEVNQMLTQLTHIVEDVEPVINKHIFHFSYYDFLWKDDLHGNFKEFMQSDPGMFAIKREVERYLYIEKKVLAIPEILPVGPICLKTDPIKDALHGFAMQWKSHFASVLHEEAKKKLDSAVLYRSNVRNRLELDVISLDQLNSALHLLEELRDMENKIDGIYLPIETMYAKLREFELRLPRNEVEEVDQLRDKWQELMELAEEVRHKLLIEKRGTFEQELDKQVKSFNVEVLRFRNDFDGQGPMVPGIPPSEAVSRLDFFQQSYVLFDLKRKTLDSVSKLFGIICKPFIELDKTGEELHLLNQLYGLFQKFIRFDNRFKDTLWADVDLEAAHIEVEGYWDECLALPSKLKDKDAYNDLKTSLQTYLEVFPLLKALNSKEIRNRHWSRVMFVTHSSFPLEANVFKLKHLLEIELIKHKTEIEEICHGAARELELEIKMKVTEEEWTEQVLAFEHYKKRGPMYLDKAFTERLLEQLEDSQALLANMLTSKYIAPLRTETASLAVKLKEVAEVLELWLEVQDLWQYLEAVFTNVAAARELPQEAKRFTRVDKTWMKLMKKAFDTRNVLQCCHGGGEGSKVLHYKIIYDELEICFKSLMVYLDNKRRAFPRFYFVSDPILLSILSRPADMESVRPHLRSLFSSISDVKLEEANPPEDELPTDEIGFGKGTDGHRTSTSSRAGGKSMLSPSLRSTTPPKIDKRLTEHYSLNPSVMQHGPSYLPSEGIIEDIILYEATAISSSEGETIALKDKVKLADGVEVWLLGLSESAAKTIKEMNNNIIQDCNQGVVMDEWASKYPAQVCKIGMLYFWTKECEIGISEIKYDRKALQGALKRYSIHTSKLTSVLMRGAWRTIEEPMLPVHKSRLECMVAQSLYLRDVLENMCNRKLRESTDFEWRRSVRCYYHPVVAEADDLMGEDTASQTSLTDLHIQEEYEPLIWILDSSYHYCNEFYGAEPGVALTPVTERCFLTMSQALNNVQGSHIVGPGGVGKTETVKGLANLFGKFLMLVQCSPESDTSGMGKIVQGTAMDGCWACFDESQNLNNLSMSIVLDFVTSVLSALKSRHSYAALSNGQEINLKKGLALHMTSNASVRHPDCRMPNYVSAIFRTVSLVKPDYCLVLKAKCASHGFKVPNILGVRLKTLSDLTINQLPPDVHHLFGIATWAGVLKRAAIKKRLVKDDKYQDRIDARREETSRSESQASDNVTQIKGNPMNQQMSVTLAPSAMKMGGAMTATQRKMGTPNPMTLAAKIEHSLVCQTIREVICPRMTDENNKVFKNILDDVFTGLPDAPQLKNTHSARSRGIDIELALKHKAVDKGLSAHDPWISRCKQLYEISQVYHGVIVAGPPGSGKTSCIQTLVDALSTQVRGGQSRQSHISRTSNPAESQHKIIRINPMVVDEYSIMFGYLKDNHDWVDGIVTSSCRKANRNQSTTWLCLDGPLNPGWSDNFNSVLSEEKVIHLKNGDKLFLSENIIVVFETDNLSSASPSTISKSGIVYLGNNVVGWKPIADAWLESRSPQEIHIQKICKDLFILVLQRAFQKTLDPISHFVLNEAKPLVKLSLVGLFKSCLGLLSAMLADNRETSEDHVERLFLFCLIWTFGGLLDSHDRKIFSEKLKMLSNTLPDDDRQICVFDYYVDESGDWDPWASKVSESVYSDQQDMLGEVFVDSINTIRTKILIDFASASGLNVLLVGPHGSGKTTLINDFMDLQDPQISVCKKLVFSGASSAKQLQSFIESNIYHRQGFVYGAKENKKLKVFIDDVNLPLPDNYKVQKCNELLRQLLDDKTLCTLEKPFEWKTVEGFNVIGAMSMSDNPGVSCTQLSERLLRHFAVFHLTAPEGDALKNIVHGILDLNMTDGDRPGLDIELHNHLVKASCDMLKAVQDVLKSTAMPGRKHYLYTLKDITTCFQ</sequence>
<dbReference type="Pfam" id="PF17852">
    <property type="entry name" value="Dynein_AAA_lid"/>
    <property type="match status" value="1"/>
</dbReference>